<keyword evidence="3" id="KW-1185">Reference proteome</keyword>
<keyword evidence="2" id="KW-0407">Ion channel</keyword>
<accession>A0AB94IZ52</accession>
<keyword evidence="1" id="KW-1133">Transmembrane helix</keyword>
<keyword evidence="1" id="KW-0812">Transmembrane</keyword>
<feature type="transmembrane region" description="Helical" evidence="1">
    <location>
        <begin position="40"/>
        <end position="58"/>
    </location>
</feature>
<dbReference type="EMBL" id="FP929056">
    <property type="protein sequence ID" value="CBL29019.1"/>
    <property type="molecule type" value="Genomic_DNA"/>
</dbReference>
<name>A0AB94IZ52_9BACT</name>
<dbReference type="RefSeq" id="WP_015557165.1">
    <property type="nucleotide sequence ID" value="NC_021038.1"/>
</dbReference>
<dbReference type="AlphaFoldDB" id="A0AB94IZ52"/>
<feature type="transmembrane region" description="Helical" evidence="1">
    <location>
        <begin position="12"/>
        <end position="34"/>
    </location>
</feature>
<dbReference type="PANTHER" id="PTHR36111">
    <property type="entry name" value="INNER MEMBRANE PROTEIN-RELATED"/>
    <property type="match status" value="1"/>
</dbReference>
<dbReference type="Proteomes" id="UP000008957">
    <property type="component" value="Chromosome"/>
</dbReference>
<gene>
    <name evidence="2" type="ORF">SY1_23780</name>
</gene>
<feature type="transmembrane region" description="Helical" evidence="1">
    <location>
        <begin position="102"/>
        <end position="126"/>
    </location>
</feature>
<evidence type="ECO:0000313" key="2">
    <source>
        <dbReference type="EMBL" id="CBL29019.1"/>
    </source>
</evidence>
<keyword evidence="2" id="KW-0813">Transport</keyword>
<dbReference type="InterPro" id="IPR007563">
    <property type="entry name" value="DUF554"/>
</dbReference>
<feature type="transmembrane region" description="Helical" evidence="1">
    <location>
        <begin position="146"/>
        <end position="168"/>
    </location>
</feature>
<sequence>MEFLSGVPAGGTLFNVAAIALGGSLGLALGRFIPERLNDTIFHCIGLFTLCLGVGMGLKMQDAVAVLASLVLGALIGDWLRLDDRLNGLGDLLKARFHLAEGPFTQGFVTATLLFCIGSMAIIGAIDDGLRHDPTLLVTKGVIDGVASVFLAGSLGPGVLFSVLPIALYQGGLTLLAVHMAPFLTERLYTNLSALGGLMILGIGLNLLGLTKLKLCDLLPGLALVVLITVLL</sequence>
<keyword evidence="2" id="KW-0406">Ion transport</keyword>
<proteinExistence type="predicted"/>
<evidence type="ECO:0000313" key="3">
    <source>
        <dbReference type="Proteomes" id="UP000008957"/>
    </source>
</evidence>
<dbReference type="KEGG" id="sbr:SY1_23780"/>
<feature type="transmembrane region" description="Helical" evidence="1">
    <location>
        <begin position="188"/>
        <end position="208"/>
    </location>
</feature>
<dbReference type="Pfam" id="PF04474">
    <property type="entry name" value="DUF554"/>
    <property type="match status" value="1"/>
</dbReference>
<reference evidence="2 3" key="2">
    <citation type="submission" date="2010-03" db="EMBL/GenBank/DDBJ databases">
        <authorList>
            <person name="Pajon A."/>
        </authorList>
    </citation>
    <scope>NUCLEOTIDE SEQUENCE [LARGE SCALE GENOMIC DNA]</scope>
    <source>
        <strain evidence="2 3">SGP1</strain>
    </source>
</reference>
<dbReference type="GO" id="GO:0034220">
    <property type="term" value="P:monoatomic ion transmembrane transport"/>
    <property type="evidence" value="ECO:0007669"/>
    <property type="project" value="UniProtKB-KW"/>
</dbReference>
<dbReference type="PANTHER" id="PTHR36111:SF2">
    <property type="entry name" value="INNER MEMBRANE PROTEIN"/>
    <property type="match status" value="1"/>
</dbReference>
<protein>
    <submittedName>
        <fullName evidence="2">Uncharacterized membrane protein, possible Na+ channel or pump</fullName>
    </submittedName>
</protein>
<keyword evidence="1" id="KW-0472">Membrane</keyword>
<reference evidence="3" key="1">
    <citation type="submission" date="2010-03" db="EMBL/GenBank/DDBJ databases">
        <title>The genome sequence of Synergistetes sp. SGP1.</title>
        <authorList>
            <consortium name="metaHIT consortium -- http://www.metahit.eu/"/>
            <person name="Pajon A."/>
            <person name="Turner K."/>
            <person name="Parkhill J."/>
            <person name="Wade W."/>
            <person name="Vartoukian S."/>
        </authorList>
    </citation>
    <scope>NUCLEOTIDE SEQUENCE [LARGE SCALE GENOMIC DNA]</scope>
    <source>
        <strain evidence="3">SGP1</strain>
    </source>
</reference>
<feature type="transmembrane region" description="Helical" evidence="1">
    <location>
        <begin position="63"/>
        <end position="82"/>
    </location>
</feature>
<evidence type="ECO:0000256" key="1">
    <source>
        <dbReference type="SAM" id="Phobius"/>
    </source>
</evidence>
<organism evidence="2 3">
    <name type="scientific">Fretibacterium fastidiosum</name>
    <dbReference type="NCBI Taxonomy" id="651822"/>
    <lineage>
        <taxon>Bacteria</taxon>
        <taxon>Thermotogati</taxon>
        <taxon>Synergistota</taxon>
        <taxon>Synergistia</taxon>
        <taxon>Synergistales</taxon>
        <taxon>Aminobacteriaceae</taxon>
        <taxon>Fretibacterium</taxon>
    </lineage>
</organism>